<gene>
    <name evidence="2" type="ORF">GDO54_015624</name>
</gene>
<evidence type="ECO:0000313" key="2">
    <source>
        <dbReference type="EMBL" id="DBA19862.1"/>
    </source>
</evidence>
<dbReference type="PANTHER" id="PTHR16146:SF46">
    <property type="entry name" value="INTELECTIN-1A-RELATED"/>
    <property type="match status" value="1"/>
</dbReference>
<sequence>MTTDGGGWTLVASIHENNLYGKCTNGDRWTSQQGNNINCPGGDGNWANYNTFGLPEGATSDDYKNPGYYDIFAGDLQIWHVPNKTPMAKWMTMALQRFRTDNGFLFAEGGNLYRLYNKYPLVYNIGACPVNNGPAIPIVYDFGDVRKTSNYYGPNARGEFTPGFIQFSVFNYERAAIALCPGMKANGCNTEHYCIGGGGFFPDGNPAQCGDFTNYDANGYGTNQGWSASREITEAAVLLFYR</sequence>
<keyword evidence="3" id="KW-1185">Reference proteome</keyword>
<dbReference type="InterPro" id="IPR036056">
    <property type="entry name" value="Fibrinogen-like_C"/>
</dbReference>
<keyword evidence="1" id="KW-1015">Disulfide bond</keyword>
<accession>A0AAV3A673</accession>
<dbReference type="GO" id="GO:0070492">
    <property type="term" value="F:oligosaccharide binding"/>
    <property type="evidence" value="ECO:0007669"/>
    <property type="project" value="TreeGrafter"/>
</dbReference>
<comment type="caution">
    <text evidence="2">The sequence shown here is derived from an EMBL/GenBank/DDBJ whole genome shotgun (WGS) entry which is preliminary data.</text>
</comment>
<evidence type="ECO:0000313" key="3">
    <source>
        <dbReference type="Proteomes" id="UP001181693"/>
    </source>
</evidence>
<organism evidence="2 3">
    <name type="scientific">Pyxicephalus adspersus</name>
    <name type="common">African bullfrog</name>
    <dbReference type="NCBI Taxonomy" id="30357"/>
    <lineage>
        <taxon>Eukaryota</taxon>
        <taxon>Metazoa</taxon>
        <taxon>Chordata</taxon>
        <taxon>Craniata</taxon>
        <taxon>Vertebrata</taxon>
        <taxon>Euteleostomi</taxon>
        <taxon>Amphibia</taxon>
        <taxon>Batrachia</taxon>
        <taxon>Anura</taxon>
        <taxon>Neobatrachia</taxon>
        <taxon>Ranoidea</taxon>
        <taxon>Pyxicephalidae</taxon>
        <taxon>Pyxicephalinae</taxon>
        <taxon>Pyxicephalus</taxon>
    </lineage>
</organism>
<evidence type="ECO:0000256" key="1">
    <source>
        <dbReference type="ARBA" id="ARBA00023157"/>
    </source>
</evidence>
<dbReference type="PANTHER" id="PTHR16146">
    <property type="entry name" value="INTELECTIN"/>
    <property type="match status" value="1"/>
</dbReference>
<protein>
    <submittedName>
        <fullName evidence="2">Uncharacterized protein</fullName>
    </submittedName>
</protein>
<dbReference type="Proteomes" id="UP001181693">
    <property type="component" value="Unassembled WGS sequence"/>
</dbReference>
<dbReference type="GO" id="GO:0005615">
    <property type="term" value="C:extracellular space"/>
    <property type="evidence" value="ECO:0007669"/>
    <property type="project" value="TreeGrafter"/>
</dbReference>
<proteinExistence type="predicted"/>
<dbReference type="EMBL" id="DYDO01000008">
    <property type="protein sequence ID" value="DBA19862.1"/>
    <property type="molecule type" value="Genomic_DNA"/>
</dbReference>
<reference evidence="2" key="1">
    <citation type="thesis" date="2020" institute="ProQuest LLC" country="789 East Eisenhower Parkway, Ann Arbor, MI, USA">
        <title>Comparative Genomics and Chromosome Evolution.</title>
        <authorList>
            <person name="Mudd A.B."/>
        </authorList>
    </citation>
    <scope>NUCLEOTIDE SEQUENCE</scope>
    <source>
        <strain evidence="2">1538</strain>
        <tissue evidence="2">Blood</tissue>
    </source>
</reference>
<dbReference type="SUPFAM" id="SSF56496">
    <property type="entry name" value="Fibrinogen C-terminal domain-like"/>
    <property type="match status" value="1"/>
</dbReference>
<name>A0AAV3A673_PYXAD</name>
<dbReference type="AlphaFoldDB" id="A0AAV3A673"/>